<reference evidence="1 2" key="1">
    <citation type="submission" date="2015-01" db="EMBL/GenBank/DDBJ databases">
        <title>Evolution of Trichinella species and genotypes.</title>
        <authorList>
            <person name="Korhonen P.K."/>
            <person name="Edoardo P."/>
            <person name="Giuseppe L.R."/>
            <person name="Gasser R.B."/>
        </authorList>
    </citation>
    <scope>NUCLEOTIDE SEQUENCE [LARGE SCALE GENOMIC DNA]</scope>
    <source>
        <strain evidence="1">ISS1029</strain>
    </source>
</reference>
<protein>
    <submittedName>
        <fullName evidence="1">Uncharacterized protein</fullName>
    </submittedName>
</protein>
<organism evidence="1 2">
    <name type="scientific">Trichinella zimbabwensis</name>
    <dbReference type="NCBI Taxonomy" id="268475"/>
    <lineage>
        <taxon>Eukaryota</taxon>
        <taxon>Metazoa</taxon>
        <taxon>Ecdysozoa</taxon>
        <taxon>Nematoda</taxon>
        <taxon>Enoplea</taxon>
        <taxon>Dorylaimia</taxon>
        <taxon>Trichinellida</taxon>
        <taxon>Trichinellidae</taxon>
        <taxon>Trichinella</taxon>
    </lineage>
</organism>
<evidence type="ECO:0000313" key="1">
    <source>
        <dbReference type="EMBL" id="KRZ18373.1"/>
    </source>
</evidence>
<accession>A0A0V1I8T3</accession>
<name>A0A0V1I8T3_9BILA</name>
<dbReference type="Proteomes" id="UP000055024">
    <property type="component" value="Unassembled WGS sequence"/>
</dbReference>
<dbReference type="AlphaFoldDB" id="A0A0V1I8T3"/>
<comment type="caution">
    <text evidence="1">The sequence shown here is derived from an EMBL/GenBank/DDBJ whole genome shotgun (WGS) entry which is preliminary data.</text>
</comment>
<keyword evidence="2" id="KW-1185">Reference proteome</keyword>
<sequence length="59" mass="6735">MRGKCSELSHWQLYFQIKKTTAHQQTTSSILLDNFEICNRKSIANATALKHTVMNVPSL</sequence>
<evidence type="ECO:0000313" key="2">
    <source>
        <dbReference type="Proteomes" id="UP000055024"/>
    </source>
</evidence>
<proteinExistence type="predicted"/>
<gene>
    <name evidence="1" type="ORF">T11_7782</name>
</gene>
<dbReference type="EMBL" id="JYDP01000003">
    <property type="protein sequence ID" value="KRZ18373.1"/>
    <property type="molecule type" value="Genomic_DNA"/>
</dbReference>